<name>A0A6C0BWS8_9ZZZZ</name>
<dbReference type="InterPro" id="IPR036865">
    <property type="entry name" value="CRAL-TRIO_dom_sf"/>
</dbReference>
<dbReference type="InterPro" id="IPR001251">
    <property type="entry name" value="CRAL-TRIO_dom"/>
</dbReference>
<reference evidence="2" key="1">
    <citation type="journal article" date="2020" name="Nature">
        <title>Giant virus diversity and host interactions through global metagenomics.</title>
        <authorList>
            <person name="Schulz F."/>
            <person name="Roux S."/>
            <person name="Paez-Espino D."/>
            <person name="Jungbluth S."/>
            <person name="Walsh D.A."/>
            <person name="Denef V.J."/>
            <person name="McMahon K.D."/>
            <person name="Konstantinidis K.T."/>
            <person name="Eloe-Fadrosh E.A."/>
            <person name="Kyrpides N.C."/>
            <person name="Woyke T."/>
        </authorList>
    </citation>
    <scope>NUCLEOTIDE SEQUENCE</scope>
    <source>
        <strain evidence="2">GVMAG-M-3300019093-7</strain>
    </source>
</reference>
<organism evidence="2">
    <name type="scientific">viral metagenome</name>
    <dbReference type="NCBI Taxonomy" id="1070528"/>
    <lineage>
        <taxon>unclassified sequences</taxon>
        <taxon>metagenomes</taxon>
        <taxon>organismal metagenomes</taxon>
    </lineage>
</organism>
<dbReference type="CDD" id="cd00170">
    <property type="entry name" value="SEC14"/>
    <property type="match status" value="1"/>
</dbReference>
<accession>A0A6C0BWS8</accession>
<dbReference type="Pfam" id="PF00650">
    <property type="entry name" value="CRAL_TRIO"/>
    <property type="match status" value="1"/>
</dbReference>
<evidence type="ECO:0000259" key="1">
    <source>
        <dbReference type="PROSITE" id="PS50191"/>
    </source>
</evidence>
<evidence type="ECO:0000313" key="2">
    <source>
        <dbReference type="EMBL" id="QHS95984.1"/>
    </source>
</evidence>
<dbReference type="AlphaFoldDB" id="A0A6C0BWS8"/>
<dbReference type="SUPFAM" id="SSF52087">
    <property type="entry name" value="CRAL/TRIO domain"/>
    <property type="match status" value="1"/>
</dbReference>
<dbReference type="EMBL" id="MN739261">
    <property type="protein sequence ID" value="QHS95984.1"/>
    <property type="molecule type" value="Genomic_DNA"/>
</dbReference>
<proteinExistence type="predicted"/>
<dbReference type="PROSITE" id="PS50191">
    <property type="entry name" value="CRAL_TRIO"/>
    <property type="match status" value="1"/>
</dbReference>
<sequence>MEFMELENSVNINVQKELIHYFSKNDYKHIKMVVQQNRITSDDEFLKKACYLYKENHIVINYSYLKWIMKNGVYTNEYLLEYIMNVFKETMMYHKKFILHMNSNHLTMMDIDKYYLFIKNISLIMKESFPNKLDKCFVYNAPFIFSKLFSILSVFIDKATLQKIQIVDLD</sequence>
<dbReference type="Gene3D" id="3.40.525.10">
    <property type="entry name" value="CRAL-TRIO lipid binding domain"/>
    <property type="match status" value="1"/>
</dbReference>
<feature type="domain" description="CRAL-TRIO" evidence="1">
    <location>
        <begin position="73"/>
        <end position="170"/>
    </location>
</feature>
<protein>
    <recommendedName>
        <fullName evidence="1">CRAL-TRIO domain-containing protein</fullName>
    </recommendedName>
</protein>